<dbReference type="GO" id="GO:0016757">
    <property type="term" value="F:glycosyltransferase activity"/>
    <property type="evidence" value="ECO:0007669"/>
    <property type="project" value="UniProtKB-KW"/>
</dbReference>
<dbReference type="OrthoDB" id="407658at2759"/>
<reference evidence="4" key="1">
    <citation type="journal article" date="2021" name="Nat. Commun.">
        <title>Genetic determinants of endophytism in the Arabidopsis root mycobiome.</title>
        <authorList>
            <person name="Mesny F."/>
            <person name="Miyauchi S."/>
            <person name="Thiergart T."/>
            <person name="Pickel B."/>
            <person name="Atanasova L."/>
            <person name="Karlsson M."/>
            <person name="Huettel B."/>
            <person name="Barry K.W."/>
            <person name="Haridas S."/>
            <person name="Chen C."/>
            <person name="Bauer D."/>
            <person name="Andreopoulos W."/>
            <person name="Pangilinan J."/>
            <person name="LaButti K."/>
            <person name="Riley R."/>
            <person name="Lipzen A."/>
            <person name="Clum A."/>
            <person name="Drula E."/>
            <person name="Henrissat B."/>
            <person name="Kohler A."/>
            <person name="Grigoriev I.V."/>
            <person name="Martin F.M."/>
            <person name="Hacquard S."/>
        </authorList>
    </citation>
    <scope>NUCLEOTIDE SEQUENCE</scope>
    <source>
        <strain evidence="4">MPI-SDFR-AT-0117</strain>
    </source>
</reference>
<evidence type="ECO:0000313" key="4">
    <source>
        <dbReference type="EMBL" id="KAH6683680.1"/>
    </source>
</evidence>
<name>A0A9P8V8C5_9PEZI</name>
<dbReference type="GO" id="GO:0006487">
    <property type="term" value="P:protein N-linked glycosylation"/>
    <property type="evidence" value="ECO:0007669"/>
    <property type="project" value="TreeGrafter"/>
</dbReference>
<keyword evidence="5" id="KW-1185">Reference proteome</keyword>
<dbReference type="Proteomes" id="UP000770015">
    <property type="component" value="Unassembled WGS sequence"/>
</dbReference>
<accession>A0A9P8V8C5</accession>
<dbReference type="AlphaFoldDB" id="A0A9P8V8C5"/>
<sequence length="383" mass="44204">MARASPSRHMVFRAVCAAIPFFVLAQIFWAYHRSTPHRLVLGWHPTYPNAVPDVRCYGGDDCFPALRNYSLYDWENNTAFCRDKEPGLMDPPPRLATLTAQFGDPQTIYQRALGSHVLQSAVQHTPLHVLRAKIVDDLWNKPAFILELLLVEMSKPEDERLQWIFWADRDTVLLDACRSPLSFLPHPGATRNLWLGPNGTTTTDPDGSAIFQPWNPVDSIHLLATQDWNGLNNGIFLLRVNRWAIDLFTGILALRYYRPGVDLPFTEQSAMGILIDEPQFKDNVVWTPQWWFNAYPRPFEDFSPLRADMLEQKAEELHARRGDYLVHFAGRGDREEAMTPWLEKAESAMTDWALEQPERRLDAEIADFWQKWRETKGYVKKVA</sequence>
<keyword evidence="3" id="KW-0472">Membrane</keyword>
<proteinExistence type="predicted"/>
<feature type="transmembrane region" description="Helical" evidence="3">
    <location>
        <begin position="12"/>
        <end position="31"/>
    </location>
</feature>
<gene>
    <name evidence="4" type="ORF">F5X68DRAFT_223321</name>
</gene>
<dbReference type="PANTHER" id="PTHR31306:SF8">
    <property type="entry name" value="GLYCOSYLTRANSFERASE FAMILY 34 PROTEIN"/>
    <property type="match status" value="1"/>
</dbReference>
<evidence type="ECO:0000256" key="3">
    <source>
        <dbReference type="SAM" id="Phobius"/>
    </source>
</evidence>
<dbReference type="Pfam" id="PF05637">
    <property type="entry name" value="Glyco_transf_34"/>
    <property type="match status" value="1"/>
</dbReference>
<dbReference type="PANTHER" id="PTHR31306">
    <property type="entry name" value="ALPHA-1,6-MANNOSYLTRANSFERASE MNN11-RELATED"/>
    <property type="match status" value="1"/>
</dbReference>
<keyword evidence="3" id="KW-1133">Transmembrane helix</keyword>
<keyword evidence="3" id="KW-0812">Transmembrane</keyword>
<comment type="caution">
    <text evidence="4">The sequence shown here is derived from an EMBL/GenBank/DDBJ whole genome shotgun (WGS) entry which is preliminary data.</text>
</comment>
<dbReference type="InterPro" id="IPR008630">
    <property type="entry name" value="Glyco_trans_34"/>
</dbReference>
<organism evidence="4 5">
    <name type="scientific">Plectosphaerella plurivora</name>
    <dbReference type="NCBI Taxonomy" id="936078"/>
    <lineage>
        <taxon>Eukaryota</taxon>
        <taxon>Fungi</taxon>
        <taxon>Dikarya</taxon>
        <taxon>Ascomycota</taxon>
        <taxon>Pezizomycotina</taxon>
        <taxon>Sordariomycetes</taxon>
        <taxon>Hypocreomycetidae</taxon>
        <taxon>Glomerellales</taxon>
        <taxon>Plectosphaerellaceae</taxon>
        <taxon>Plectosphaerella</taxon>
    </lineage>
</organism>
<keyword evidence="1" id="KW-0328">Glycosyltransferase</keyword>
<evidence type="ECO:0000313" key="5">
    <source>
        <dbReference type="Proteomes" id="UP000770015"/>
    </source>
</evidence>
<evidence type="ECO:0000256" key="2">
    <source>
        <dbReference type="ARBA" id="ARBA00022679"/>
    </source>
</evidence>
<evidence type="ECO:0000256" key="1">
    <source>
        <dbReference type="ARBA" id="ARBA00022676"/>
    </source>
</evidence>
<protein>
    <submittedName>
        <fullName evidence="4">Galactosyl transferase GMA12/MNN10 family protein</fullName>
    </submittedName>
</protein>
<keyword evidence="2 4" id="KW-0808">Transferase</keyword>
<dbReference type="GO" id="GO:0000139">
    <property type="term" value="C:Golgi membrane"/>
    <property type="evidence" value="ECO:0007669"/>
    <property type="project" value="TreeGrafter"/>
</dbReference>
<dbReference type="EMBL" id="JAGSXJ010000017">
    <property type="protein sequence ID" value="KAH6683680.1"/>
    <property type="molecule type" value="Genomic_DNA"/>
</dbReference>